<protein>
    <submittedName>
        <fullName evidence="2">Uncharacterized protein</fullName>
    </submittedName>
</protein>
<evidence type="ECO:0000313" key="2">
    <source>
        <dbReference type="EMBL" id="KAG6378015.1"/>
    </source>
</evidence>
<gene>
    <name evidence="2" type="ORF">JVT61DRAFT_13693</name>
</gene>
<proteinExistence type="predicted"/>
<comment type="caution">
    <text evidence="2">The sequence shown here is derived from an EMBL/GenBank/DDBJ whole genome shotgun (WGS) entry which is preliminary data.</text>
</comment>
<evidence type="ECO:0000313" key="3">
    <source>
        <dbReference type="Proteomes" id="UP000683000"/>
    </source>
</evidence>
<dbReference type="Proteomes" id="UP000683000">
    <property type="component" value="Unassembled WGS sequence"/>
</dbReference>
<reference evidence="2" key="1">
    <citation type="submission" date="2021-03" db="EMBL/GenBank/DDBJ databases">
        <title>Evolutionary innovations through gain and loss of genes in the ectomycorrhizal Boletales.</title>
        <authorList>
            <person name="Wu G."/>
            <person name="Miyauchi S."/>
            <person name="Morin E."/>
            <person name="Yang Z.-L."/>
            <person name="Xu J."/>
            <person name="Martin F.M."/>
        </authorList>
    </citation>
    <scope>NUCLEOTIDE SEQUENCE</scope>
    <source>
        <strain evidence="2">BR01</strain>
    </source>
</reference>
<feature type="compositionally biased region" description="Polar residues" evidence="1">
    <location>
        <begin position="1"/>
        <end position="13"/>
    </location>
</feature>
<feature type="region of interest" description="Disordered" evidence="1">
    <location>
        <begin position="1"/>
        <end position="57"/>
    </location>
</feature>
<feature type="compositionally biased region" description="Low complexity" evidence="1">
    <location>
        <begin position="34"/>
        <end position="52"/>
    </location>
</feature>
<dbReference type="EMBL" id="JAGFBS010000007">
    <property type="protein sequence ID" value="KAG6378015.1"/>
    <property type="molecule type" value="Genomic_DNA"/>
</dbReference>
<accession>A0A8I2YTS1</accession>
<name>A0A8I2YTS1_9AGAM</name>
<sequence length="182" mass="20406">MLSAQNSARSSSKYYVLVTTPHEDADSDDEARSHPSSTVPSSPQSTSPKPVQCLPAGHRRSSTFGNLPWMAMHQNVAKVEDAAPTPSRRPLSFDELNMKKSSLCVSSTMTFRLWLPSVGGPKHGVKLNLVQVKRMHLASIMVMTMGQRIPKHSQILLCLRPSHLWMCLPRLRTPLKMRQREH</sequence>
<evidence type="ECO:0000256" key="1">
    <source>
        <dbReference type="SAM" id="MobiDB-lite"/>
    </source>
</evidence>
<dbReference type="OrthoDB" id="3225650at2759"/>
<keyword evidence="3" id="KW-1185">Reference proteome</keyword>
<dbReference type="AlphaFoldDB" id="A0A8I2YTS1"/>
<organism evidence="2 3">
    <name type="scientific">Boletus reticuloceps</name>
    <dbReference type="NCBI Taxonomy" id="495285"/>
    <lineage>
        <taxon>Eukaryota</taxon>
        <taxon>Fungi</taxon>
        <taxon>Dikarya</taxon>
        <taxon>Basidiomycota</taxon>
        <taxon>Agaricomycotina</taxon>
        <taxon>Agaricomycetes</taxon>
        <taxon>Agaricomycetidae</taxon>
        <taxon>Boletales</taxon>
        <taxon>Boletineae</taxon>
        <taxon>Boletaceae</taxon>
        <taxon>Boletoideae</taxon>
        <taxon>Boletus</taxon>
    </lineage>
</organism>